<dbReference type="Proteomes" id="UP000287798">
    <property type="component" value="Unassembled WGS sequence"/>
</dbReference>
<comment type="caution">
    <text evidence="4">The sequence shown here is derived from an EMBL/GenBank/DDBJ whole genome shotgun (WGS) entry which is preliminary data.</text>
</comment>
<feature type="region of interest" description="Disordered" evidence="2">
    <location>
        <begin position="1"/>
        <end position="48"/>
    </location>
</feature>
<evidence type="ECO:0000256" key="1">
    <source>
        <dbReference type="ARBA" id="ARBA00022842"/>
    </source>
</evidence>
<evidence type="ECO:0000313" key="5">
    <source>
        <dbReference type="Proteomes" id="UP000287798"/>
    </source>
</evidence>
<dbReference type="GO" id="GO:0016779">
    <property type="term" value="F:nucleotidyltransferase activity"/>
    <property type="evidence" value="ECO:0007669"/>
    <property type="project" value="UniProtKB-ARBA"/>
</dbReference>
<name>A0A426QH04_9GAMM</name>
<dbReference type="AlphaFoldDB" id="A0A426QH04"/>
<organism evidence="4 5">
    <name type="scientific">Thiohalobacter thiocyanaticus</name>
    <dbReference type="NCBI Taxonomy" id="585455"/>
    <lineage>
        <taxon>Bacteria</taxon>
        <taxon>Pseudomonadati</taxon>
        <taxon>Pseudomonadota</taxon>
        <taxon>Gammaproteobacteria</taxon>
        <taxon>Thiohalobacterales</taxon>
        <taxon>Thiohalobacteraceae</taxon>
        <taxon>Thiohalobacter</taxon>
    </lineage>
</organism>
<dbReference type="InterPro" id="IPR029044">
    <property type="entry name" value="Nucleotide-diphossugar_trans"/>
</dbReference>
<dbReference type="Gene3D" id="3.90.550.10">
    <property type="entry name" value="Spore Coat Polysaccharide Biosynthesis Protein SpsA, Chain A"/>
    <property type="match status" value="1"/>
</dbReference>
<evidence type="ECO:0000259" key="3">
    <source>
        <dbReference type="Pfam" id="PF12804"/>
    </source>
</evidence>
<dbReference type="SUPFAM" id="SSF53448">
    <property type="entry name" value="Nucleotide-diphospho-sugar transferases"/>
    <property type="match status" value="1"/>
</dbReference>
<dbReference type="EMBL" id="QZMU01000001">
    <property type="protein sequence ID" value="RRQ21037.1"/>
    <property type="molecule type" value="Genomic_DNA"/>
</dbReference>
<evidence type="ECO:0000256" key="2">
    <source>
        <dbReference type="SAM" id="MobiDB-lite"/>
    </source>
</evidence>
<feature type="domain" description="MobA-like NTP transferase" evidence="3">
    <location>
        <begin position="55"/>
        <end position="186"/>
    </location>
</feature>
<dbReference type="Pfam" id="PF12804">
    <property type="entry name" value="NTP_transf_3"/>
    <property type="match status" value="1"/>
</dbReference>
<proteinExistence type="predicted"/>
<dbReference type="InterPro" id="IPR025877">
    <property type="entry name" value="MobA-like_NTP_Trfase"/>
</dbReference>
<keyword evidence="5" id="KW-1185">Reference proteome</keyword>
<accession>A0A426QH04</accession>
<reference evidence="4 5" key="1">
    <citation type="journal article" date="2010" name="Int. J. Syst. Evol. Microbiol.">
        <title>Thiohalobacter thiocyanaticus gen. nov., sp. nov., a moderately halophilic, sulfur-oxidizing gammaproteobacterium from hypersaline lakes, that utilizes thiocyanate.</title>
        <authorList>
            <person name="Sorokin D.Y."/>
            <person name="Kovaleva O.L."/>
            <person name="Tourova T.P."/>
            <person name="Muyzer G."/>
        </authorList>
    </citation>
    <scope>NUCLEOTIDE SEQUENCE [LARGE SCALE GENOMIC DNA]</scope>
    <source>
        <strain evidence="4 5">Hrh1</strain>
    </source>
</reference>
<gene>
    <name evidence="4" type="ORF">D6C00_03025</name>
</gene>
<protein>
    <recommendedName>
        <fullName evidence="3">MobA-like NTP transferase domain-containing protein</fullName>
    </recommendedName>
</protein>
<evidence type="ECO:0000313" key="4">
    <source>
        <dbReference type="EMBL" id="RRQ21037.1"/>
    </source>
</evidence>
<dbReference type="OrthoDB" id="159246at2"/>
<sequence>MPVCGISSKRSAAGSTSVTGSIRSRCEPGVDNHPSDPLKAQDPTAGPAASPRFTCVILAGERSRRDALREHSGVACRALLRISSVPMIHRVISALRGADSVGSIRLSGPDSGCVQSDAGLAREIDQQRLAWSPPEASPSTSAYRMLSEMPDANPVLITTADHPLLTSEIVDRFCRDSVAAQCDVLVGLAPYELVKSRYPDLKKTVLRFRDGNYCGCNLFAFMTPEGRRAADFWRRIENQRKKPLLVIGLLGWWAVIRYRLGLLTLDAALSRLSRHLGLRLGAVILPYANAAVDVDSVADYDLVQRYAGTGTEMDPNGEQRLASQP</sequence>
<keyword evidence="1" id="KW-0460">Magnesium</keyword>
<feature type="compositionally biased region" description="Basic and acidic residues" evidence="2">
    <location>
        <begin position="24"/>
        <end position="36"/>
    </location>
</feature>
<feature type="compositionally biased region" description="Polar residues" evidence="2">
    <location>
        <begin position="8"/>
        <end position="22"/>
    </location>
</feature>